<protein>
    <recommendedName>
        <fullName evidence="1">PRC-barrel domain-containing protein</fullName>
    </recommendedName>
</protein>
<dbReference type="SUPFAM" id="SSF50346">
    <property type="entry name" value="PRC-barrel domain"/>
    <property type="match status" value="2"/>
</dbReference>
<dbReference type="InterPro" id="IPR027275">
    <property type="entry name" value="PRC-brl_dom"/>
</dbReference>
<name>A0ABP5T3B2_9ACTN</name>
<dbReference type="Gene3D" id="2.30.30.240">
    <property type="entry name" value="PRC-barrel domain"/>
    <property type="match status" value="2"/>
</dbReference>
<proteinExistence type="predicted"/>
<comment type="caution">
    <text evidence="2">The sequence shown here is derived from an EMBL/GenBank/DDBJ whole genome shotgun (WGS) entry which is preliminary data.</text>
</comment>
<dbReference type="EMBL" id="BAAARV010000024">
    <property type="protein sequence ID" value="GAA2344498.1"/>
    <property type="molecule type" value="Genomic_DNA"/>
</dbReference>
<evidence type="ECO:0000259" key="1">
    <source>
        <dbReference type="Pfam" id="PF05239"/>
    </source>
</evidence>
<evidence type="ECO:0000313" key="3">
    <source>
        <dbReference type="Proteomes" id="UP001501444"/>
    </source>
</evidence>
<keyword evidence="3" id="KW-1185">Reference proteome</keyword>
<dbReference type="RefSeq" id="WP_344612980.1">
    <property type="nucleotide sequence ID" value="NZ_BAAARV010000024.1"/>
</dbReference>
<feature type="domain" description="PRC-barrel" evidence="1">
    <location>
        <begin position="5"/>
        <end position="43"/>
    </location>
</feature>
<evidence type="ECO:0000313" key="2">
    <source>
        <dbReference type="EMBL" id="GAA2344498.1"/>
    </source>
</evidence>
<accession>A0ABP5T3B2</accession>
<dbReference type="Pfam" id="PF05239">
    <property type="entry name" value="PRC"/>
    <property type="match status" value="1"/>
</dbReference>
<dbReference type="InterPro" id="IPR011033">
    <property type="entry name" value="PRC_barrel-like_sf"/>
</dbReference>
<organism evidence="2 3">
    <name type="scientific">Dactylosporangium salmoneum</name>
    <dbReference type="NCBI Taxonomy" id="53361"/>
    <lineage>
        <taxon>Bacteria</taxon>
        <taxon>Bacillati</taxon>
        <taxon>Actinomycetota</taxon>
        <taxon>Actinomycetes</taxon>
        <taxon>Micromonosporales</taxon>
        <taxon>Micromonosporaceae</taxon>
        <taxon>Dactylosporangium</taxon>
    </lineage>
</organism>
<sequence>MLFNEATGRPVVATDEARTVGSVSDLLVDPHTHRVVALRLRHKVHGADTLLWQDLTAFGADAVTVASAAKIVPAPAELERLAGAPGKLLHKRLLTTDGHSLGTVDNVNFDNATGELTSLIVGNTTVDGGRLRGCGTYAVVVAA</sequence>
<gene>
    <name evidence="2" type="ORF">GCM10010170_030100</name>
</gene>
<dbReference type="Proteomes" id="UP001501444">
    <property type="component" value="Unassembled WGS sequence"/>
</dbReference>
<reference evidence="3" key="1">
    <citation type="journal article" date="2019" name="Int. J. Syst. Evol. Microbiol.">
        <title>The Global Catalogue of Microorganisms (GCM) 10K type strain sequencing project: providing services to taxonomists for standard genome sequencing and annotation.</title>
        <authorList>
            <consortium name="The Broad Institute Genomics Platform"/>
            <consortium name="The Broad Institute Genome Sequencing Center for Infectious Disease"/>
            <person name="Wu L."/>
            <person name="Ma J."/>
        </authorList>
    </citation>
    <scope>NUCLEOTIDE SEQUENCE [LARGE SCALE GENOMIC DNA]</scope>
    <source>
        <strain evidence="3">JCM 3272</strain>
    </source>
</reference>